<reference evidence="2" key="2">
    <citation type="submission" date="2015-01" db="EMBL/GenBank/DDBJ databases">
        <title>Evolutionary Origins and Diversification of the Mycorrhizal Mutualists.</title>
        <authorList>
            <consortium name="DOE Joint Genome Institute"/>
            <consortium name="Mycorrhizal Genomics Consortium"/>
            <person name="Kohler A."/>
            <person name="Kuo A."/>
            <person name="Nagy L.G."/>
            <person name="Floudas D."/>
            <person name="Copeland A."/>
            <person name="Barry K.W."/>
            <person name="Cichocki N."/>
            <person name="Veneault-Fourrey C."/>
            <person name="LaButti K."/>
            <person name="Lindquist E.A."/>
            <person name="Lipzen A."/>
            <person name="Lundell T."/>
            <person name="Morin E."/>
            <person name="Murat C."/>
            <person name="Riley R."/>
            <person name="Ohm R."/>
            <person name="Sun H."/>
            <person name="Tunlid A."/>
            <person name="Henrissat B."/>
            <person name="Grigoriev I.V."/>
            <person name="Hibbett D.S."/>
            <person name="Martin F."/>
        </authorList>
    </citation>
    <scope>NUCLEOTIDE SEQUENCE [LARGE SCALE GENOMIC DNA]</scope>
    <source>
        <strain evidence="2">ATCC 200175</strain>
    </source>
</reference>
<dbReference type="AlphaFoldDB" id="A0A0C9U7I6"/>
<dbReference type="EMBL" id="KN819338">
    <property type="protein sequence ID" value="KIJ15101.1"/>
    <property type="molecule type" value="Genomic_DNA"/>
</dbReference>
<keyword evidence="2" id="KW-1185">Reference proteome</keyword>
<dbReference type="HOGENOM" id="CLU_2177064_0_0_1"/>
<proteinExistence type="predicted"/>
<name>A0A0C9U7I6_PAXIN</name>
<feature type="non-terminal residue" evidence="1">
    <location>
        <position position="110"/>
    </location>
</feature>
<organism evidence="1 2">
    <name type="scientific">Paxillus involutus ATCC 200175</name>
    <dbReference type="NCBI Taxonomy" id="664439"/>
    <lineage>
        <taxon>Eukaryota</taxon>
        <taxon>Fungi</taxon>
        <taxon>Dikarya</taxon>
        <taxon>Basidiomycota</taxon>
        <taxon>Agaricomycotina</taxon>
        <taxon>Agaricomycetes</taxon>
        <taxon>Agaricomycetidae</taxon>
        <taxon>Boletales</taxon>
        <taxon>Paxilineae</taxon>
        <taxon>Paxillaceae</taxon>
        <taxon>Paxillus</taxon>
    </lineage>
</organism>
<accession>A0A0C9U7I6</accession>
<evidence type="ECO:0000313" key="2">
    <source>
        <dbReference type="Proteomes" id="UP000053647"/>
    </source>
</evidence>
<dbReference type="Proteomes" id="UP000053647">
    <property type="component" value="Unassembled WGS sequence"/>
</dbReference>
<protein>
    <submittedName>
        <fullName evidence="1">Uncharacterized protein</fullName>
    </submittedName>
</protein>
<sequence>MEYPSGDLHGDRHKRRVLRGQGASIRRLSCHGCTSNDGQGNRPMEDDRCRCQCVLMYQQTLKDFCKKLLAEGLPIESHLPTHLLHDDFLAEIAVKTIEHKQDAMMSGSCA</sequence>
<evidence type="ECO:0000313" key="1">
    <source>
        <dbReference type="EMBL" id="KIJ15101.1"/>
    </source>
</evidence>
<reference evidence="1 2" key="1">
    <citation type="submission" date="2014-06" db="EMBL/GenBank/DDBJ databases">
        <authorList>
            <consortium name="DOE Joint Genome Institute"/>
            <person name="Kuo A."/>
            <person name="Kohler A."/>
            <person name="Nagy L.G."/>
            <person name="Floudas D."/>
            <person name="Copeland A."/>
            <person name="Barry K.W."/>
            <person name="Cichocki N."/>
            <person name="Veneault-Fourrey C."/>
            <person name="LaButti K."/>
            <person name="Lindquist E.A."/>
            <person name="Lipzen A."/>
            <person name="Lundell T."/>
            <person name="Morin E."/>
            <person name="Murat C."/>
            <person name="Sun H."/>
            <person name="Tunlid A."/>
            <person name="Henrissat B."/>
            <person name="Grigoriev I.V."/>
            <person name="Hibbett D.S."/>
            <person name="Martin F."/>
            <person name="Nordberg H.P."/>
            <person name="Cantor M.N."/>
            <person name="Hua S.X."/>
        </authorList>
    </citation>
    <scope>NUCLEOTIDE SEQUENCE [LARGE SCALE GENOMIC DNA]</scope>
    <source>
        <strain evidence="1 2">ATCC 200175</strain>
    </source>
</reference>
<gene>
    <name evidence="1" type="ORF">PAXINDRAFT_115124</name>
</gene>
<dbReference type="OrthoDB" id="5575at2759"/>